<evidence type="ECO:0008006" key="4">
    <source>
        <dbReference type="Google" id="ProtNLM"/>
    </source>
</evidence>
<name>A0AAE0TNV7_9PEZI</name>
<organism evidence="2 3">
    <name type="scientific">Recurvomyces mirabilis</name>
    <dbReference type="NCBI Taxonomy" id="574656"/>
    <lineage>
        <taxon>Eukaryota</taxon>
        <taxon>Fungi</taxon>
        <taxon>Dikarya</taxon>
        <taxon>Ascomycota</taxon>
        <taxon>Pezizomycotina</taxon>
        <taxon>Dothideomycetes</taxon>
        <taxon>Dothideomycetidae</taxon>
        <taxon>Mycosphaerellales</taxon>
        <taxon>Teratosphaeriaceae</taxon>
        <taxon>Recurvomyces</taxon>
    </lineage>
</organism>
<dbReference type="Proteomes" id="UP001274830">
    <property type="component" value="Unassembled WGS sequence"/>
</dbReference>
<feature type="region of interest" description="Disordered" evidence="1">
    <location>
        <begin position="1"/>
        <end position="60"/>
    </location>
</feature>
<feature type="region of interest" description="Disordered" evidence="1">
    <location>
        <begin position="342"/>
        <end position="364"/>
    </location>
</feature>
<accession>A0AAE0TNV7</accession>
<evidence type="ECO:0000313" key="3">
    <source>
        <dbReference type="Proteomes" id="UP001274830"/>
    </source>
</evidence>
<gene>
    <name evidence="2" type="ORF">LTR78_009341</name>
</gene>
<evidence type="ECO:0000256" key="1">
    <source>
        <dbReference type="SAM" id="MobiDB-lite"/>
    </source>
</evidence>
<proteinExistence type="predicted"/>
<comment type="caution">
    <text evidence="2">The sequence shown here is derived from an EMBL/GenBank/DDBJ whole genome shotgun (WGS) entry which is preliminary data.</text>
</comment>
<dbReference type="EMBL" id="JAUTXT010000051">
    <property type="protein sequence ID" value="KAK3670769.1"/>
    <property type="molecule type" value="Genomic_DNA"/>
</dbReference>
<dbReference type="Gene3D" id="1.10.510.10">
    <property type="entry name" value="Transferase(Phosphotransferase) domain 1"/>
    <property type="match status" value="1"/>
</dbReference>
<keyword evidence="3" id="KW-1185">Reference proteome</keyword>
<dbReference type="AlphaFoldDB" id="A0AAE0TNV7"/>
<feature type="compositionally biased region" description="Low complexity" evidence="1">
    <location>
        <begin position="14"/>
        <end position="35"/>
    </location>
</feature>
<reference evidence="2" key="1">
    <citation type="submission" date="2023-07" db="EMBL/GenBank/DDBJ databases">
        <title>Black Yeasts Isolated from many extreme environments.</title>
        <authorList>
            <person name="Coleine C."/>
            <person name="Stajich J.E."/>
            <person name="Selbmann L."/>
        </authorList>
    </citation>
    <scope>NUCLEOTIDE SEQUENCE</scope>
    <source>
        <strain evidence="2">CCFEE 5485</strain>
    </source>
</reference>
<protein>
    <recommendedName>
        <fullName evidence="4">Protein kinase domain-containing protein</fullName>
    </recommendedName>
</protein>
<dbReference type="SUPFAM" id="SSF56112">
    <property type="entry name" value="Protein kinase-like (PK-like)"/>
    <property type="match status" value="1"/>
</dbReference>
<evidence type="ECO:0000313" key="2">
    <source>
        <dbReference type="EMBL" id="KAK3670769.1"/>
    </source>
</evidence>
<sequence length="364" mass="40751">MNPLNRRNTVWPRASDTTQSTSVVVDSSPPKSSASQHKRQKPDLLIQVPPHGPIPTPPAFSTRALDINTVSIELRNPYDFPTSKNLDHSIVVTNKSIWKMYDPIVTRSNQGPCQQGFAILSRRKVSQRGTVEGDVIVKAQALTMPLKHFAKPRCQNLVELYGAFRSRDTLWLLYEEMTVSLEQVFALDHSPWIVNPDQQHTQISSISQQLLLGLEYVNRYFERPYGELSPEGILLDRSGAVKLANIGAVILKDVSVSGTTDLQAFVRILVRLLLPLEREDSIAPSKVDPLAYDFYLCATKHDFTALLNHSYLSTANPQSLTKLVMWTSKSVYDPPLDVSSPMLFDQRDNSQTTVPPLRGKTESG</sequence>
<dbReference type="InterPro" id="IPR011009">
    <property type="entry name" value="Kinase-like_dom_sf"/>
</dbReference>